<evidence type="ECO:0000256" key="7">
    <source>
        <dbReference type="ARBA" id="ARBA00023136"/>
    </source>
</evidence>
<dbReference type="InterPro" id="IPR026579">
    <property type="entry name" value="FtsQ"/>
</dbReference>
<dbReference type="Proteomes" id="UP000036270">
    <property type="component" value="Unassembled WGS sequence"/>
</dbReference>
<evidence type="ECO:0000256" key="3">
    <source>
        <dbReference type="ARBA" id="ARBA00022519"/>
    </source>
</evidence>
<evidence type="ECO:0000256" key="1">
    <source>
        <dbReference type="ARBA" id="ARBA00004370"/>
    </source>
</evidence>
<keyword evidence="5 9" id="KW-0812">Transmembrane</keyword>
<keyword evidence="2 9" id="KW-1003">Cell membrane</keyword>
<name>A0A0J5S5F1_9PAST</name>
<feature type="transmembrane region" description="Helical" evidence="9">
    <location>
        <begin position="26"/>
        <end position="46"/>
    </location>
</feature>
<keyword evidence="7 9" id="KW-0472">Membrane</keyword>
<dbReference type="Gene3D" id="3.10.20.310">
    <property type="entry name" value="membrane protein fhac"/>
    <property type="match status" value="1"/>
</dbReference>
<keyword evidence="8 9" id="KW-0131">Cell cycle</keyword>
<accession>A0A0J5S5F1</accession>
<evidence type="ECO:0000256" key="2">
    <source>
        <dbReference type="ARBA" id="ARBA00022475"/>
    </source>
</evidence>
<evidence type="ECO:0000313" key="12">
    <source>
        <dbReference type="Proteomes" id="UP000036270"/>
    </source>
</evidence>
<organism evidence="11 12">
    <name type="scientific">Muribacter muris</name>
    <dbReference type="NCBI Taxonomy" id="67855"/>
    <lineage>
        <taxon>Bacteria</taxon>
        <taxon>Pseudomonadati</taxon>
        <taxon>Pseudomonadota</taxon>
        <taxon>Gammaproteobacteria</taxon>
        <taxon>Pasteurellales</taxon>
        <taxon>Pasteurellaceae</taxon>
        <taxon>Muribacter</taxon>
    </lineage>
</organism>
<comment type="function">
    <text evidence="9">Essential cell division protein. May link together the upstream cell division proteins, which are predominantly cytoplasmic, with the downstream cell division proteins, which are predominantly periplasmic. May control correct divisome assembly.</text>
</comment>
<evidence type="ECO:0000256" key="6">
    <source>
        <dbReference type="ARBA" id="ARBA00022989"/>
    </source>
</evidence>
<reference evidence="11 12" key="1">
    <citation type="submission" date="2014-12" db="EMBL/GenBank/DDBJ databases">
        <title>Reclassification of Actinobacillus muris as Muribacter muris.</title>
        <authorList>
            <person name="Christensen H."/>
            <person name="Nicklas W."/>
            <person name="Bisgaard M."/>
        </authorList>
    </citation>
    <scope>NUCLEOTIDE SEQUENCE [LARGE SCALE GENOMIC DNA]</scope>
    <source>
        <strain evidence="11 12">Ackerman80-443D</strain>
    </source>
</reference>
<dbReference type="Pfam" id="PF08478">
    <property type="entry name" value="POTRA_1"/>
    <property type="match status" value="1"/>
</dbReference>
<dbReference type="EMBL" id="JWIZ01000014">
    <property type="protein sequence ID" value="KMK52057.1"/>
    <property type="molecule type" value="Genomic_DNA"/>
</dbReference>
<dbReference type="PANTHER" id="PTHR35851">
    <property type="entry name" value="CELL DIVISION PROTEIN FTSQ"/>
    <property type="match status" value="1"/>
</dbReference>
<protein>
    <recommendedName>
        <fullName evidence="9">Cell division protein FtsQ</fullName>
    </recommendedName>
</protein>
<dbReference type="RefSeq" id="WP_047976274.1">
    <property type="nucleotide sequence ID" value="NZ_JWIZ01000014.1"/>
</dbReference>
<dbReference type="STRING" id="67855.RO21_02745"/>
<keyword evidence="4 9" id="KW-0132">Cell division</keyword>
<keyword evidence="3 9" id="KW-0997">Cell inner membrane</keyword>
<dbReference type="GO" id="GO:0090529">
    <property type="term" value="P:cell septum assembly"/>
    <property type="evidence" value="ECO:0007669"/>
    <property type="project" value="InterPro"/>
</dbReference>
<dbReference type="Pfam" id="PF03799">
    <property type="entry name" value="FtsQ_DivIB_C"/>
    <property type="match status" value="1"/>
</dbReference>
<evidence type="ECO:0000256" key="9">
    <source>
        <dbReference type="HAMAP-Rule" id="MF_00911"/>
    </source>
</evidence>
<evidence type="ECO:0000313" key="11">
    <source>
        <dbReference type="EMBL" id="KMK52057.1"/>
    </source>
</evidence>
<sequence length="260" mass="29741">MSVVFRKKPTSVIGTKISKPDNPIDWLIFIKPMILFVCLIFGYILYANWASVLESLDKTPIKSYALTHKTRFTTNQDIRETLSQAPQLKGYFGQDIQSVKERFLALSWVRDVVVRKVYPNRLSLTLIEHIPAARWNHSQFVSDKGVVFGLPEGRFDAQNLPLLFGPDSESKVVLEAWGKIKRDLNTRNLRLKAVAMDTRGSWTITLDNDVELRLGRGDWLPKIDRFVSIFPEIDVPEGKRLSYVDLRYEHGAAVGLSNKH</sequence>
<gene>
    <name evidence="9" type="primary">ftsQ</name>
    <name evidence="11" type="ORF">RO21_02745</name>
</gene>
<dbReference type="AlphaFoldDB" id="A0A0J5S5F1"/>
<dbReference type="GO" id="GO:0005886">
    <property type="term" value="C:plasma membrane"/>
    <property type="evidence" value="ECO:0007669"/>
    <property type="project" value="UniProtKB-SubCell"/>
</dbReference>
<evidence type="ECO:0000256" key="4">
    <source>
        <dbReference type="ARBA" id="ARBA00022618"/>
    </source>
</evidence>
<keyword evidence="6 9" id="KW-1133">Transmembrane helix</keyword>
<comment type="subunit">
    <text evidence="9">Part of a complex composed of FtsB, FtsL and FtsQ.</text>
</comment>
<dbReference type="InterPro" id="IPR034746">
    <property type="entry name" value="POTRA"/>
</dbReference>
<proteinExistence type="inferred from homology"/>
<feature type="domain" description="POTRA" evidence="10">
    <location>
        <begin position="59"/>
        <end position="129"/>
    </location>
</feature>
<dbReference type="PATRIC" id="fig|67855.3.peg.319"/>
<keyword evidence="12" id="KW-1185">Reference proteome</keyword>
<dbReference type="PANTHER" id="PTHR35851:SF1">
    <property type="entry name" value="CELL DIVISION PROTEIN FTSQ"/>
    <property type="match status" value="1"/>
</dbReference>
<dbReference type="Gene3D" id="3.40.50.11690">
    <property type="entry name" value="Cell division protein FtsQ/DivIB"/>
    <property type="match status" value="1"/>
</dbReference>
<evidence type="ECO:0000256" key="5">
    <source>
        <dbReference type="ARBA" id="ARBA00022692"/>
    </source>
</evidence>
<dbReference type="GO" id="GO:0032153">
    <property type="term" value="C:cell division site"/>
    <property type="evidence" value="ECO:0007669"/>
    <property type="project" value="UniProtKB-UniRule"/>
</dbReference>
<dbReference type="PROSITE" id="PS51779">
    <property type="entry name" value="POTRA"/>
    <property type="match status" value="1"/>
</dbReference>
<dbReference type="InterPro" id="IPR005548">
    <property type="entry name" value="Cell_div_FtsQ/DivIB_C"/>
</dbReference>
<evidence type="ECO:0000256" key="8">
    <source>
        <dbReference type="ARBA" id="ARBA00023306"/>
    </source>
</evidence>
<dbReference type="InterPro" id="IPR045335">
    <property type="entry name" value="FtsQ_C_sf"/>
</dbReference>
<comment type="caution">
    <text evidence="11">The sequence shown here is derived from an EMBL/GenBank/DDBJ whole genome shotgun (WGS) entry which is preliminary data.</text>
</comment>
<evidence type="ECO:0000259" key="10">
    <source>
        <dbReference type="PROSITE" id="PS51779"/>
    </source>
</evidence>
<comment type="similarity">
    <text evidence="9">Belongs to the FtsQ/DivIB family. FtsQ subfamily.</text>
</comment>
<comment type="subcellular location">
    <subcellularLocation>
        <location evidence="9">Cell inner membrane</location>
        <topology evidence="9">Single-pass type II membrane protein</topology>
    </subcellularLocation>
    <subcellularLocation>
        <location evidence="1">Membrane</location>
    </subcellularLocation>
    <text evidence="9">Localizes to the division septum.</text>
</comment>
<dbReference type="HAMAP" id="MF_00911">
    <property type="entry name" value="FtsQ_subfam"/>
    <property type="match status" value="1"/>
</dbReference>
<dbReference type="InterPro" id="IPR013685">
    <property type="entry name" value="POTRA_FtsQ_type"/>
</dbReference>
<dbReference type="GO" id="GO:0043093">
    <property type="term" value="P:FtsZ-dependent cytokinesis"/>
    <property type="evidence" value="ECO:0007669"/>
    <property type="project" value="UniProtKB-UniRule"/>
</dbReference>